<dbReference type="PROSITE" id="PS50174">
    <property type="entry name" value="G_PATCH"/>
    <property type="match status" value="1"/>
</dbReference>
<proteinExistence type="predicted"/>
<sequence>MKLPPGHVPGLVSQHKATAYGGFGQKMLEKMGWAKGQGLGKEKDGMKEAIEVKKKEDTLGVGADAPTWKL</sequence>
<dbReference type="PANTHER" id="PTHR23149:SF9">
    <property type="entry name" value="G PATCH DOMAIN-CONTAINING PROTEIN 4"/>
    <property type="match status" value="1"/>
</dbReference>
<feature type="domain" description="G-patch" evidence="1">
    <location>
        <begin position="20"/>
        <end position="66"/>
    </location>
</feature>
<dbReference type="EMBL" id="CP126216">
    <property type="protein sequence ID" value="WIA17968.1"/>
    <property type="molecule type" value="Genomic_DNA"/>
</dbReference>
<accession>A0ABY8U942</accession>
<dbReference type="Pfam" id="PF01585">
    <property type="entry name" value="G-patch"/>
    <property type="match status" value="1"/>
</dbReference>
<keyword evidence="3" id="KW-1185">Reference proteome</keyword>
<organism evidence="2 3">
    <name type="scientific">Tetradesmus obliquus</name>
    <name type="common">Green alga</name>
    <name type="synonym">Acutodesmus obliquus</name>
    <dbReference type="NCBI Taxonomy" id="3088"/>
    <lineage>
        <taxon>Eukaryota</taxon>
        <taxon>Viridiplantae</taxon>
        <taxon>Chlorophyta</taxon>
        <taxon>core chlorophytes</taxon>
        <taxon>Chlorophyceae</taxon>
        <taxon>CS clade</taxon>
        <taxon>Sphaeropleales</taxon>
        <taxon>Scenedesmaceae</taxon>
        <taxon>Tetradesmus</taxon>
    </lineage>
</organism>
<evidence type="ECO:0000313" key="2">
    <source>
        <dbReference type="EMBL" id="WIA17968.1"/>
    </source>
</evidence>
<evidence type="ECO:0000259" key="1">
    <source>
        <dbReference type="PROSITE" id="PS50174"/>
    </source>
</evidence>
<dbReference type="InterPro" id="IPR000467">
    <property type="entry name" value="G_patch_dom"/>
</dbReference>
<gene>
    <name evidence="2" type="ORF">OEZ85_009457</name>
</gene>
<reference evidence="2 3" key="1">
    <citation type="submission" date="2023-05" db="EMBL/GenBank/DDBJ databases">
        <title>A 100% complete, gapless, phased diploid assembly of the Scenedesmus obliquus UTEX 3031 genome.</title>
        <authorList>
            <person name="Biondi T.C."/>
            <person name="Hanschen E.R."/>
            <person name="Kwon T."/>
            <person name="Eng W."/>
            <person name="Kruse C.P.S."/>
            <person name="Koehler S.I."/>
            <person name="Kunde Y."/>
            <person name="Gleasner C.D."/>
            <person name="You Mak K.T."/>
            <person name="Polle J."/>
            <person name="Hovde B.T."/>
            <person name="Starkenburg S.R."/>
        </authorList>
    </citation>
    <scope>NUCLEOTIDE SEQUENCE [LARGE SCALE GENOMIC DNA]</scope>
    <source>
        <strain evidence="2 3">DOE0152z</strain>
    </source>
</reference>
<evidence type="ECO:0000313" key="3">
    <source>
        <dbReference type="Proteomes" id="UP001244341"/>
    </source>
</evidence>
<name>A0ABY8U942_TETOB</name>
<protein>
    <recommendedName>
        <fullName evidence="1">G-patch domain-containing protein</fullName>
    </recommendedName>
</protein>
<dbReference type="InterPro" id="IPR050656">
    <property type="entry name" value="PINX1"/>
</dbReference>
<dbReference type="Proteomes" id="UP001244341">
    <property type="component" value="Chromosome 9b"/>
</dbReference>
<dbReference type="PANTHER" id="PTHR23149">
    <property type="entry name" value="G PATCH DOMAIN CONTAINING PROTEIN"/>
    <property type="match status" value="1"/>
</dbReference>
<dbReference type="SMART" id="SM00443">
    <property type="entry name" value="G_patch"/>
    <property type="match status" value="1"/>
</dbReference>